<protein>
    <submittedName>
        <fullName evidence="1">DNA alkylation repair enzyme</fullName>
    </submittedName>
</protein>
<keyword evidence="2" id="KW-1185">Reference proteome</keyword>
<sequence>MSDAGDFVDAALQYEGDWYRGDAERERLGVDLRFYGASMGAVRGTVRDAARKFPGMAHDEITSLSSELWSVPVYERRLAAVVLLQSNVRLLHASDLTRIESFVRTAGLAELVDPLAHDVIAPLLAGLDAVGRRRADAVLDRWHQGGDPWLRRASAEARNP</sequence>
<dbReference type="InterPro" id="IPR014825">
    <property type="entry name" value="DNA_alkylation"/>
</dbReference>
<evidence type="ECO:0000313" key="2">
    <source>
        <dbReference type="Proteomes" id="UP000237983"/>
    </source>
</evidence>
<dbReference type="InterPro" id="IPR016024">
    <property type="entry name" value="ARM-type_fold"/>
</dbReference>
<dbReference type="Proteomes" id="UP000237983">
    <property type="component" value="Unassembled WGS sequence"/>
</dbReference>
<organism evidence="1 2">
    <name type="scientific">Glaciihabitans tibetensis</name>
    <dbReference type="NCBI Taxonomy" id="1266600"/>
    <lineage>
        <taxon>Bacteria</taxon>
        <taxon>Bacillati</taxon>
        <taxon>Actinomycetota</taxon>
        <taxon>Actinomycetes</taxon>
        <taxon>Micrococcales</taxon>
        <taxon>Microbacteriaceae</taxon>
        <taxon>Glaciihabitans</taxon>
    </lineage>
</organism>
<proteinExistence type="predicted"/>
<dbReference type="SUPFAM" id="SSF48371">
    <property type="entry name" value="ARM repeat"/>
    <property type="match status" value="1"/>
</dbReference>
<accession>A0A2T0VE51</accession>
<dbReference type="Pfam" id="PF08713">
    <property type="entry name" value="DNA_alkylation"/>
    <property type="match status" value="1"/>
</dbReference>
<reference evidence="1 2" key="1">
    <citation type="submission" date="2018-03" db="EMBL/GenBank/DDBJ databases">
        <title>Genomic Encyclopedia of Type Strains, Phase III (KMG-III): the genomes of soil and plant-associated and newly described type strains.</title>
        <authorList>
            <person name="Whitman W."/>
        </authorList>
    </citation>
    <scope>NUCLEOTIDE SEQUENCE [LARGE SCALE GENOMIC DNA]</scope>
    <source>
        <strain evidence="1 2">CGMCC 1.12484</strain>
    </source>
</reference>
<dbReference type="Gene3D" id="1.25.10.90">
    <property type="match status" value="1"/>
</dbReference>
<dbReference type="RefSeq" id="WP_106211947.1">
    <property type="nucleotide sequence ID" value="NZ_PVTL01000004.1"/>
</dbReference>
<name>A0A2T0VE51_9MICO</name>
<comment type="caution">
    <text evidence="1">The sequence shown here is derived from an EMBL/GenBank/DDBJ whole genome shotgun (WGS) entry which is preliminary data.</text>
</comment>
<evidence type="ECO:0000313" key="1">
    <source>
        <dbReference type="EMBL" id="PRY68466.1"/>
    </source>
</evidence>
<gene>
    <name evidence="1" type="ORF">B0I08_104168</name>
</gene>
<dbReference type="EMBL" id="PVTL01000004">
    <property type="protein sequence ID" value="PRY68466.1"/>
    <property type="molecule type" value="Genomic_DNA"/>
</dbReference>
<dbReference type="AlphaFoldDB" id="A0A2T0VE51"/>
<dbReference type="OrthoDB" id="4981341at2"/>